<reference evidence="2" key="1">
    <citation type="journal article" date="2023" name="Mol. Phylogenet. Evol.">
        <title>Genome-scale phylogeny and comparative genomics of the fungal order Sordariales.</title>
        <authorList>
            <person name="Hensen N."/>
            <person name="Bonometti L."/>
            <person name="Westerberg I."/>
            <person name="Brannstrom I.O."/>
            <person name="Guillou S."/>
            <person name="Cros-Aarteil S."/>
            <person name="Calhoun S."/>
            <person name="Haridas S."/>
            <person name="Kuo A."/>
            <person name="Mondo S."/>
            <person name="Pangilinan J."/>
            <person name="Riley R."/>
            <person name="LaButti K."/>
            <person name="Andreopoulos B."/>
            <person name="Lipzen A."/>
            <person name="Chen C."/>
            <person name="Yan M."/>
            <person name="Daum C."/>
            <person name="Ng V."/>
            <person name="Clum A."/>
            <person name="Steindorff A."/>
            <person name="Ohm R.A."/>
            <person name="Martin F."/>
            <person name="Silar P."/>
            <person name="Natvig D.O."/>
            <person name="Lalanne C."/>
            <person name="Gautier V."/>
            <person name="Ament-Velasquez S.L."/>
            <person name="Kruys A."/>
            <person name="Hutchinson M.I."/>
            <person name="Powell A.J."/>
            <person name="Barry K."/>
            <person name="Miller A.N."/>
            <person name="Grigoriev I.V."/>
            <person name="Debuchy R."/>
            <person name="Gladieux P."/>
            <person name="Hiltunen Thoren M."/>
            <person name="Johannesson H."/>
        </authorList>
    </citation>
    <scope>NUCLEOTIDE SEQUENCE</scope>
    <source>
        <strain evidence="2">CBS 232.78</strain>
    </source>
</reference>
<keyword evidence="1" id="KW-1133">Transmembrane helix</keyword>
<organism evidence="2 3">
    <name type="scientific">Podospora didyma</name>
    <dbReference type="NCBI Taxonomy" id="330526"/>
    <lineage>
        <taxon>Eukaryota</taxon>
        <taxon>Fungi</taxon>
        <taxon>Dikarya</taxon>
        <taxon>Ascomycota</taxon>
        <taxon>Pezizomycotina</taxon>
        <taxon>Sordariomycetes</taxon>
        <taxon>Sordariomycetidae</taxon>
        <taxon>Sordariales</taxon>
        <taxon>Podosporaceae</taxon>
        <taxon>Podospora</taxon>
    </lineage>
</organism>
<evidence type="ECO:0000256" key="1">
    <source>
        <dbReference type="SAM" id="Phobius"/>
    </source>
</evidence>
<gene>
    <name evidence="2" type="ORF">B0H63DRAFT_461284</name>
</gene>
<proteinExistence type="predicted"/>
<sequence length="194" mass="22090">MGLAFFFIYAALRRRFAGFGTKRCSDADFDTFAASTGGLLIFLVCDLVLRFVFQVLARKSLLYPNRDWLLLHHCAGIVYQVSAPASSLRRVLLQFSGMARKFIYGKQKFLGFTHPPSKCLVMCIADGVEKERLAFKRNRKRRHRDLTKTFRLASFHGPRNATSGSAVSHFLCGRQKRFGLACKTVRIDILDQKM</sequence>
<protein>
    <submittedName>
        <fullName evidence="2">Uncharacterized protein</fullName>
    </submittedName>
</protein>
<evidence type="ECO:0000313" key="2">
    <source>
        <dbReference type="EMBL" id="KAK3394561.1"/>
    </source>
</evidence>
<feature type="transmembrane region" description="Helical" evidence="1">
    <location>
        <begin position="33"/>
        <end position="53"/>
    </location>
</feature>
<keyword evidence="1" id="KW-0812">Transmembrane</keyword>
<keyword evidence="3" id="KW-1185">Reference proteome</keyword>
<dbReference type="Proteomes" id="UP001285441">
    <property type="component" value="Unassembled WGS sequence"/>
</dbReference>
<keyword evidence="1" id="KW-0472">Membrane</keyword>
<dbReference type="EMBL" id="JAULSW010000001">
    <property type="protein sequence ID" value="KAK3394561.1"/>
    <property type="molecule type" value="Genomic_DNA"/>
</dbReference>
<accession>A0AAE0P754</accession>
<feature type="non-terminal residue" evidence="2">
    <location>
        <position position="194"/>
    </location>
</feature>
<dbReference type="AlphaFoldDB" id="A0AAE0P754"/>
<comment type="caution">
    <text evidence="2">The sequence shown here is derived from an EMBL/GenBank/DDBJ whole genome shotgun (WGS) entry which is preliminary data.</text>
</comment>
<evidence type="ECO:0000313" key="3">
    <source>
        <dbReference type="Proteomes" id="UP001285441"/>
    </source>
</evidence>
<name>A0AAE0P754_9PEZI</name>
<reference evidence="2" key="2">
    <citation type="submission" date="2023-06" db="EMBL/GenBank/DDBJ databases">
        <authorList>
            <consortium name="Lawrence Berkeley National Laboratory"/>
            <person name="Haridas S."/>
            <person name="Hensen N."/>
            <person name="Bonometti L."/>
            <person name="Westerberg I."/>
            <person name="Brannstrom I.O."/>
            <person name="Guillou S."/>
            <person name="Cros-Aarteil S."/>
            <person name="Calhoun S."/>
            <person name="Kuo A."/>
            <person name="Mondo S."/>
            <person name="Pangilinan J."/>
            <person name="Riley R."/>
            <person name="LaButti K."/>
            <person name="Andreopoulos B."/>
            <person name="Lipzen A."/>
            <person name="Chen C."/>
            <person name="Yanf M."/>
            <person name="Daum C."/>
            <person name="Ng V."/>
            <person name="Clum A."/>
            <person name="Steindorff A."/>
            <person name="Ohm R."/>
            <person name="Martin F."/>
            <person name="Silar P."/>
            <person name="Natvig D."/>
            <person name="Lalanne C."/>
            <person name="Gautier V."/>
            <person name="Ament-velasquez S.L."/>
            <person name="Kruys A."/>
            <person name="Hutchinson M.I."/>
            <person name="Powell A.J."/>
            <person name="Barry K."/>
            <person name="Miller A.N."/>
            <person name="Grigoriev I.V."/>
            <person name="Debuchy R."/>
            <person name="Gladieux P."/>
            <person name="Thoren M.H."/>
            <person name="Johannesson H."/>
        </authorList>
    </citation>
    <scope>NUCLEOTIDE SEQUENCE</scope>
    <source>
        <strain evidence="2">CBS 232.78</strain>
    </source>
</reference>